<keyword evidence="4" id="KW-0804">Transcription</keyword>
<organism evidence="7 8">
    <name type="scientific">Heyndrickxia oleronia</name>
    <dbReference type="NCBI Taxonomy" id="38875"/>
    <lineage>
        <taxon>Bacteria</taxon>
        <taxon>Bacillati</taxon>
        <taxon>Bacillota</taxon>
        <taxon>Bacilli</taxon>
        <taxon>Bacillales</taxon>
        <taxon>Bacillaceae</taxon>
        <taxon>Heyndrickxia</taxon>
    </lineage>
</organism>
<dbReference type="Proteomes" id="UP000189761">
    <property type="component" value="Unassembled WGS sequence"/>
</dbReference>
<feature type="domain" description="RNA polymerase sigma-70 region 2" evidence="5">
    <location>
        <begin position="13"/>
        <end position="78"/>
    </location>
</feature>
<dbReference type="InterPro" id="IPR007627">
    <property type="entry name" value="RNA_pol_sigma70_r2"/>
</dbReference>
<dbReference type="Pfam" id="PF04542">
    <property type="entry name" value="Sigma70_r2"/>
    <property type="match status" value="1"/>
</dbReference>
<dbReference type="InterPro" id="IPR014284">
    <property type="entry name" value="RNA_pol_sigma-70_dom"/>
</dbReference>
<dbReference type="Gene3D" id="1.10.10.10">
    <property type="entry name" value="Winged helix-like DNA-binding domain superfamily/Winged helix DNA-binding domain"/>
    <property type="match status" value="1"/>
</dbReference>
<keyword evidence="3" id="KW-0731">Sigma factor</keyword>
<dbReference type="RefSeq" id="WP_058003033.1">
    <property type="nucleotide sequence ID" value="NZ_CP065424.1"/>
</dbReference>
<dbReference type="Pfam" id="PF08281">
    <property type="entry name" value="Sigma70_r4_2"/>
    <property type="match status" value="1"/>
</dbReference>
<dbReference type="GO" id="GO:0016987">
    <property type="term" value="F:sigma factor activity"/>
    <property type="evidence" value="ECO:0007669"/>
    <property type="project" value="UniProtKB-KW"/>
</dbReference>
<proteinExistence type="inferred from homology"/>
<dbReference type="InterPro" id="IPR036388">
    <property type="entry name" value="WH-like_DNA-bd_sf"/>
</dbReference>
<dbReference type="GO" id="GO:0006352">
    <property type="term" value="P:DNA-templated transcription initiation"/>
    <property type="evidence" value="ECO:0007669"/>
    <property type="project" value="InterPro"/>
</dbReference>
<name>A0A8E2LDB6_9BACI</name>
<dbReference type="InterPro" id="IPR039425">
    <property type="entry name" value="RNA_pol_sigma-70-like"/>
</dbReference>
<reference evidence="7 8" key="1">
    <citation type="submission" date="2017-01" db="EMBL/GenBank/DDBJ databases">
        <title>Draft genome sequence of Bacillus oleronius.</title>
        <authorList>
            <person name="Allam M."/>
        </authorList>
    </citation>
    <scope>NUCLEOTIDE SEQUENCE [LARGE SCALE GENOMIC DNA]</scope>
    <source>
        <strain evidence="7 8">DSM 9356</strain>
    </source>
</reference>
<evidence type="ECO:0000313" key="7">
    <source>
        <dbReference type="EMBL" id="OOP65949.1"/>
    </source>
</evidence>
<evidence type="ECO:0000256" key="3">
    <source>
        <dbReference type="ARBA" id="ARBA00023082"/>
    </source>
</evidence>
<gene>
    <name evidence="7" type="ORF">BWZ43_23530</name>
</gene>
<dbReference type="SUPFAM" id="SSF88659">
    <property type="entry name" value="Sigma3 and sigma4 domains of RNA polymerase sigma factors"/>
    <property type="match status" value="1"/>
</dbReference>
<dbReference type="GO" id="GO:0003677">
    <property type="term" value="F:DNA binding"/>
    <property type="evidence" value="ECO:0007669"/>
    <property type="project" value="InterPro"/>
</dbReference>
<dbReference type="PANTHER" id="PTHR43133">
    <property type="entry name" value="RNA POLYMERASE ECF-TYPE SIGMA FACTO"/>
    <property type="match status" value="1"/>
</dbReference>
<dbReference type="InterPro" id="IPR013324">
    <property type="entry name" value="RNA_pol_sigma_r3/r4-like"/>
</dbReference>
<sequence length="175" mass="20812">MRKGRKHDIEEWYLEYGDAIFKYILLMVKDYQLAEDLTHETFMKAYMNYHAFKGESSPKTWLFSIGHNVTVDELRKRKPLMIFKEILHFNKDKSPLPEEIVQIKETSKEIYRALGELKSSYREVIILRKIKGFSIEETSKILNWSESRVKSTLFRAIPALEEKMLKEAFLNEKTV</sequence>
<evidence type="ECO:0000256" key="4">
    <source>
        <dbReference type="ARBA" id="ARBA00023163"/>
    </source>
</evidence>
<comment type="caution">
    <text evidence="7">The sequence shown here is derived from an EMBL/GenBank/DDBJ whole genome shotgun (WGS) entry which is preliminary data.</text>
</comment>
<dbReference type="NCBIfam" id="TIGR02937">
    <property type="entry name" value="sigma70-ECF"/>
    <property type="match status" value="1"/>
</dbReference>
<accession>A0A8E2LDB6</accession>
<dbReference type="InterPro" id="IPR013249">
    <property type="entry name" value="RNA_pol_sigma70_r4_t2"/>
</dbReference>
<evidence type="ECO:0000259" key="6">
    <source>
        <dbReference type="Pfam" id="PF08281"/>
    </source>
</evidence>
<dbReference type="AlphaFoldDB" id="A0A8E2LDB6"/>
<keyword evidence="8" id="KW-1185">Reference proteome</keyword>
<evidence type="ECO:0000256" key="2">
    <source>
        <dbReference type="ARBA" id="ARBA00023015"/>
    </source>
</evidence>
<dbReference type="SUPFAM" id="SSF88946">
    <property type="entry name" value="Sigma2 domain of RNA polymerase sigma factors"/>
    <property type="match status" value="1"/>
</dbReference>
<dbReference type="EMBL" id="MTLA01000407">
    <property type="protein sequence ID" value="OOP65949.1"/>
    <property type="molecule type" value="Genomic_DNA"/>
</dbReference>
<feature type="domain" description="RNA polymerase sigma factor 70 region 4 type 2" evidence="6">
    <location>
        <begin position="108"/>
        <end position="156"/>
    </location>
</feature>
<dbReference type="PANTHER" id="PTHR43133:SF60">
    <property type="entry name" value="RNA POLYMERASE SIGMA FACTOR SIGV"/>
    <property type="match status" value="1"/>
</dbReference>
<evidence type="ECO:0000256" key="1">
    <source>
        <dbReference type="ARBA" id="ARBA00010641"/>
    </source>
</evidence>
<protein>
    <submittedName>
        <fullName evidence="7">RNA polymerase subunit sigma-24</fullName>
    </submittedName>
</protein>
<dbReference type="InterPro" id="IPR013325">
    <property type="entry name" value="RNA_pol_sigma_r2"/>
</dbReference>
<evidence type="ECO:0000259" key="5">
    <source>
        <dbReference type="Pfam" id="PF04542"/>
    </source>
</evidence>
<keyword evidence="2" id="KW-0805">Transcription regulation</keyword>
<comment type="similarity">
    <text evidence="1">Belongs to the sigma-70 factor family. ECF subfamily.</text>
</comment>
<dbReference type="Gene3D" id="1.10.1740.10">
    <property type="match status" value="1"/>
</dbReference>
<evidence type="ECO:0000313" key="8">
    <source>
        <dbReference type="Proteomes" id="UP000189761"/>
    </source>
</evidence>
<dbReference type="CDD" id="cd06171">
    <property type="entry name" value="Sigma70_r4"/>
    <property type="match status" value="1"/>
</dbReference>